<gene>
    <name evidence="2" type="ORF">EFD62_13620</name>
</gene>
<dbReference type="InterPro" id="IPR029052">
    <property type="entry name" value="Metallo-depent_PP-like"/>
</dbReference>
<dbReference type="Gene3D" id="3.60.21.10">
    <property type="match status" value="1"/>
</dbReference>
<dbReference type="OrthoDB" id="9780884at2"/>
<dbReference type="PANTHER" id="PTHR31302:SF0">
    <property type="entry name" value="TRANSMEMBRANE PROTEIN WITH METALLOPHOSPHOESTERASE DOMAIN"/>
    <property type="match status" value="1"/>
</dbReference>
<dbReference type="InterPro" id="IPR051158">
    <property type="entry name" value="Metallophosphoesterase_sf"/>
</dbReference>
<dbReference type="SUPFAM" id="SSF56300">
    <property type="entry name" value="Metallo-dependent phosphatases"/>
    <property type="match status" value="1"/>
</dbReference>
<dbReference type="InterPro" id="IPR004843">
    <property type="entry name" value="Calcineurin-like_PHP"/>
</dbReference>
<feature type="domain" description="Calcineurin-like phosphoesterase" evidence="1">
    <location>
        <begin position="39"/>
        <end position="205"/>
    </location>
</feature>
<name>A0A4Q0I397_9FIRM</name>
<reference evidence="3" key="1">
    <citation type="submission" date="2018-11" db="EMBL/GenBank/DDBJ databases">
        <title>Genome sequencing of a novel mesophilic and cellulolytic organism within the genus Hungateiclostridium.</title>
        <authorList>
            <person name="Rettenmaier R."/>
            <person name="Liebl W."/>
            <person name="Zverlov V."/>
        </authorList>
    </citation>
    <scope>NUCLEOTIDE SEQUENCE [LARGE SCALE GENOMIC DNA]</scope>
    <source>
        <strain evidence="3">N2K1</strain>
    </source>
</reference>
<dbReference type="GO" id="GO:0016787">
    <property type="term" value="F:hydrolase activity"/>
    <property type="evidence" value="ECO:0007669"/>
    <property type="project" value="InterPro"/>
</dbReference>
<dbReference type="PANTHER" id="PTHR31302">
    <property type="entry name" value="TRANSMEMBRANE PROTEIN WITH METALLOPHOSPHOESTERASE DOMAIN-RELATED"/>
    <property type="match status" value="1"/>
</dbReference>
<dbReference type="RefSeq" id="WP_069194257.1">
    <property type="nucleotide sequence ID" value="NZ_RLII01000022.1"/>
</dbReference>
<accession>A0A4Q0I397</accession>
<protein>
    <submittedName>
        <fullName evidence="2">Metallophosphoesterase</fullName>
    </submittedName>
</protein>
<proteinExistence type="predicted"/>
<dbReference type="AlphaFoldDB" id="A0A4Q0I397"/>
<dbReference type="Pfam" id="PF00149">
    <property type="entry name" value="Metallophos"/>
    <property type="match status" value="1"/>
</dbReference>
<dbReference type="EMBL" id="RLII01000022">
    <property type="protein sequence ID" value="RXE58217.1"/>
    <property type="molecule type" value="Genomic_DNA"/>
</dbReference>
<keyword evidence="3" id="KW-1185">Reference proteome</keyword>
<sequence length="268" mass="30677">MTTIYFILLVLILALVYMRYETTRLKVSRVYFTKKKNPLKVIHLSDLHMKFLNVDINKVVKVLESERPDLVILTGDYIDNPKHIPAFIEFLEDIRGDYEICLCFGNHDYNALNNDEVSIQEFRKLIESKGVSVPLNSSVCIEKGNRKYNIIGIEDLRSKRYDVEKALSSCNTKGCTNIAISHNPDIIFQIPVGSVDYLLCGHFHGGQIWAPFNLEFKLLRHEKLAKMGMTKGAHRFKNINLNINSGLGNVCFPLRLFSPPEISVLYLP</sequence>
<dbReference type="Proteomes" id="UP000289166">
    <property type="component" value="Unassembled WGS sequence"/>
</dbReference>
<comment type="caution">
    <text evidence="2">The sequence shown here is derived from an EMBL/GenBank/DDBJ whole genome shotgun (WGS) entry which is preliminary data.</text>
</comment>
<organism evidence="2 3">
    <name type="scientific">Acetivibrio mesophilus</name>
    <dbReference type="NCBI Taxonomy" id="2487273"/>
    <lineage>
        <taxon>Bacteria</taxon>
        <taxon>Bacillati</taxon>
        <taxon>Bacillota</taxon>
        <taxon>Clostridia</taxon>
        <taxon>Eubacteriales</taxon>
        <taxon>Oscillospiraceae</taxon>
        <taxon>Acetivibrio</taxon>
    </lineage>
</organism>
<evidence type="ECO:0000313" key="3">
    <source>
        <dbReference type="Proteomes" id="UP000289166"/>
    </source>
</evidence>
<evidence type="ECO:0000313" key="2">
    <source>
        <dbReference type="EMBL" id="RXE58217.1"/>
    </source>
</evidence>
<evidence type="ECO:0000259" key="1">
    <source>
        <dbReference type="Pfam" id="PF00149"/>
    </source>
</evidence>